<dbReference type="Gene3D" id="3.30.50.10">
    <property type="entry name" value="Erythroid Transcription Factor GATA-1, subunit A"/>
    <property type="match status" value="1"/>
</dbReference>
<gene>
    <name evidence="14" type="ORF">OTI717_LOCUS15526</name>
    <name evidence="12" type="ORF">RFH988_LOCUS15227</name>
    <name evidence="13" type="ORF">SEV965_LOCUS15995</name>
</gene>
<dbReference type="EMBL" id="CAJNOU010000860">
    <property type="protein sequence ID" value="CAF1103439.1"/>
    <property type="molecule type" value="Genomic_DNA"/>
</dbReference>
<evidence type="ECO:0000256" key="9">
    <source>
        <dbReference type="SAM" id="MobiDB-lite"/>
    </source>
</evidence>
<dbReference type="InterPro" id="IPR050234">
    <property type="entry name" value="Nuclear_hormone_rcpt_NR1"/>
</dbReference>
<dbReference type="SUPFAM" id="SSF48508">
    <property type="entry name" value="Nuclear receptor ligand-binding domain"/>
    <property type="match status" value="1"/>
</dbReference>
<dbReference type="GO" id="GO:0000978">
    <property type="term" value="F:RNA polymerase II cis-regulatory region sequence-specific DNA binding"/>
    <property type="evidence" value="ECO:0007669"/>
    <property type="project" value="TreeGrafter"/>
</dbReference>
<dbReference type="InterPro" id="IPR000536">
    <property type="entry name" value="Nucl_hrmn_rcpt_lig-bd"/>
</dbReference>
<keyword evidence="2" id="KW-0863">Zinc-finger</keyword>
<dbReference type="EMBL" id="CAJOAX010001842">
    <property type="protein sequence ID" value="CAF3750053.1"/>
    <property type="molecule type" value="Genomic_DNA"/>
</dbReference>
<dbReference type="SUPFAM" id="SSF57716">
    <property type="entry name" value="Glucocorticoid receptor-like (DNA-binding domain)"/>
    <property type="match status" value="1"/>
</dbReference>
<dbReference type="Proteomes" id="UP000663889">
    <property type="component" value="Unassembled WGS sequence"/>
</dbReference>
<feature type="domain" description="Nuclear receptor" evidence="10">
    <location>
        <begin position="56"/>
        <end position="132"/>
    </location>
</feature>
<evidence type="ECO:0000313" key="12">
    <source>
        <dbReference type="EMBL" id="CAF1021516.1"/>
    </source>
</evidence>
<dbReference type="PRINTS" id="PR00047">
    <property type="entry name" value="STROIDFINGER"/>
</dbReference>
<keyword evidence="4" id="KW-0805">Transcription regulation</keyword>
<evidence type="ECO:0000256" key="5">
    <source>
        <dbReference type="ARBA" id="ARBA00023125"/>
    </source>
</evidence>
<evidence type="ECO:0000256" key="7">
    <source>
        <dbReference type="ARBA" id="ARBA00023170"/>
    </source>
</evidence>
<dbReference type="PANTHER" id="PTHR24082:SF283">
    <property type="entry name" value="NUCLEAR HORMONE RECEPTOR HR96"/>
    <property type="match status" value="1"/>
</dbReference>
<dbReference type="GO" id="GO:0045944">
    <property type="term" value="P:positive regulation of transcription by RNA polymerase II"/>
    <property type="evidence" value="ECO:0007669"/>
    <property type="project" value="TreeGrafter"/>
</dbReference>
<evidence type="ECO:0000259" key="10">
    <source>
        <dbReference type="PROSITE" id="PS51030"/>
    </source>
</evidence>
<dbReference type="InterPro" id="IPR001628">
    <property type="entry name" value="Znf_hrmn_rcpt"/>
</dbReference>
<proteinExistence type="predicted"/>
<dbReference type="GO" id="GO:0030154">
    <property type="term" value="P:cell differentiation"/>
    <property type="evidence" value="ECO:0007669"/>
    <property type="project" value="TreeGrafter"/>
</dbReference>
<evidence type="ECO:0000256" key="6">
    <source>
        <dbReference type="ARBA" id="ARBA00023163"/>
    </source>
</evidence>
<sequence length="442" mass="50925">MIIMADESIIDQIEKSNNVSLLKQIILPSGGNNSERSDKQDEIQLSHKKNKPKHGSLTCVVCGSSANGYNFGAITCDGCKAFFRRNARKDPATFSCNNQGDCKITFEPRRNCLACRLAKCFNSGMRCDRLLTNEQKAAKRCRLEENRNLTLNSNSKTNDEQFQLSSSTSSDNLLTSIDTNILLTDFTNLLSSQPQQILLSWEDLQRIETISLFYQNRIEFAARNGLPWNPSMHARTFLQVVNSYSVSAMRLLSFLKQIPEFNQLNVDDKVTLIKYNLPKILGINYALSYNIETNQLIESDSDVPLNTQFFPILHDYNIRMQVKKIFASFLHIIKYDRKIIELIVIILILTKGFSITSNHNEPILNDKMSVYRVQNYYTELLWKYMETRHGYEKAIKLFSELIVHVISWQTVHEEIENDIMRTLSPEDINELVPIMKSIMRFS</sequence>
<name>A0A814IC20_9BILA</name>
<evidence type="ECO:0000313" key="13">
    <source>
        <dbReference type="EMBL" id="CAF1103439.1"/>
    </source>
</evidence>
<dbReference type="PROSITE" id="PS51030">
    <property type="entry name" value="NUCLEAR_REC_DBD_2"/>
    <property type="match status" value="1"/>
</dbReference>
<keyword evidence="6" id="KW-0804">Transcription</keyword>
<comment type="caution">
    <text evidence="12">The sequence shown here is derived from an EMBL/GenBank/DDBJ whole genome shotgun (WGS) entry which is preliminary data.</text>
</comment>
<evidence type="ECO:0000313" key="15">
    <source>
        <dbReference type="Proteomes" id="UP000663882"/>
    </source>
</evidence>
<feature type="compositionally biased region" description="Basic and acidic residues" evidence="9">
    <location>
        <begin position="35"/>
        <end position="45"/>
    </location>
</feature>
<evidence type="ECO:0000259" key="11">
    <source>
        <dbReference type="PROSITE" id="PS51843"/>
    </source>
</evidence>
<dbReference type="OrthoDB" id="6159439at2759"/>
<reference evidence="12" key="1">
    <citation type="submission" date="2021-02" db="EMBL/GenBank/DDBJ databases">
        <authorList>
            <person name="Nowell W R."/>
        </authorList>
    </citation>
    <scope>NUCLEOTIDE SEQUENCE</scope>
</reference>
<feature type="region of interest" description="Disordered" evidence="9">
    <location>
        <begin position="31"/>
        <end position="50"/>
    </location>
</feature>
<dbReference type="GO" id="GO:0000122">
    <property type="term" value="P:negative regulation of transcription by RNA polymerase II"/>
    <property type="evidence" value="ECO:0007669"/>
    <property type="project" value="TreeGrafter"/>
</dbReference>
<dbReference type="InterPro" id="IPR013088">
    <property type="entry name" value="Znf_NHR/GATA"/>
</dbReference>
<dbReference type="GO" id="GO:0008270">
    <property type="term" value="F:zinc ion binding"/>
    <property type="evidence" value="ECO:0007669"/>
    <property type="project" value="UniProtKB-KW"/>
</dbReference>
<keyword evidence="1" id="KW-0479">Metal-binding</keyword>
<dbReference type="Gene3D" id="1.10.565.10">
    <property type="entry name" value="Retinoid X Receptor"/>
    <property type="match status" value="1"/>
</dbReference>
<dbReference type="Pfam" id="PF00105">
    <property type="entry name" value="zf-C4"/>
    <property type="match status" value="1"/>
</dbReference>
<dbReference type="PROSITE" id="PS00031">
    <property type="entry name" value="NUCLEAR_REC_DBD_1"/>
    <property type="match status" value="1"/>
</dbReference>
<dbReference type="Proteomes" id="UP000663823">
    <property type="component" value="Unassembled WGS sequence"/>
</dbReference>
<dbReference type="SMART" id="SM00399">
    <property type="entry name" value="ZnF_C4"/>
    <property type="match status" value="1"/>
</dbReference>
<dbReference type="Proteomes" id="UP000663882">
    <property type="component" value="Unassembled WGS sequence"/>
</dbReference>
<dbReference type="PROSITE" id="PS51843">
    <property type="entry name" value="NR_LBD"/>
    <property type="match status" value="1"/>
</dbReference>
<protein>
    <submittedName>
        <fullName evidence="12">Uncharacterized protein</fullName>
    </submittedName>
</protein>
<dbReference type="PANTHER" id="PTHR24082">
    <property type="entry name" value="NUCLEAR HORMONE RECEPTOR"/>
    <property type="match status" value="1"/>
</dbReference>
<evidence type="ECO:0000313" key="14">
    <source>
        <dbReference type="EMBL" id="CAF3750053.1"/>
    </source>
</evidence>
<keyword evidence="8" id="KW-0539">Nucleus</keyword>
<keyword evidence="5" id="KW-0238">DNA-binding</keyword>
<evidence type="ECO:0000256" key="1">
    <source>
        <dbReference type="ARBA" id="ARBA00022723"/>
    </source>
</evidence>
<organism evidence="12 15">
    <name type="scientific">Rotaria sordida</name>
    <dbReference type="NCBI Taxonomy" id="392033"/>
    <lineage>
        <taxon>Eukaryota</taxon>
        <taxon>Metazoa</taxon>
        <taxon>Spiralia</taxon>
        <taxon>Gnathifera</taxon>
        <taxon>Rotifera</taxon>
        <taxon>Eurotatoria</taxon>
        <taxon>Bdelloidea</taxon>
        <taxon>Philodinida</taxon>
        <taxon>Philodinidae</taxon>
        <taxon>Rotaria</taxon>
    </lineage>
</organism>
<evidence type="ECO:0000256" key="4">
    <source>
        <dbReference type="ARBA" id="ARBA00023015"/>
    </source>
</evidence>
<evidence type="ECO:0000256" key="2">
    <source>
        <dbReference type="ARBA" id="ARBA00022771"/>
    </source>
</evidence>
<dbReference type="EMBL" id="CAJNOO010000734">
    <property type="protein sequence ID" value="CAF1021516.1"/>
    <property type="molecule type" value="Genomic_DNA"/>
</dbReference>
<dbReference type="InterPro" id="IPR035500">
    <property type="entry name" value="NHR-like_dom_sf"/>
</dbReference>
<evidence type="ECO:0000256" key="3">
    <source>
        <dbReference type="ARBA" id="ARBA00022833"/>
    </source>
</evidence>
<evidence type="ECO:0000256" key="8">
    <source>
        <dbReference type="ARBA" id="ARBA00023242"/>
    </source>
</evidence>
<keyword evidence="3" id="KW-0862">Zinc</keyword>
<dbReference type="GO" id="GO:0004879">
    <property type="term" value="F:nuclear receptor activity"/>
    <property type="evidence" value="ECO:0007669"/>
    <property type="project" value="TreeGrafter"/>
</dbReference>
<keyword evidence="7" id="KW-0675">Receptor</keyword>
<accession>A0A814IC20</accession>
<feature type="domain" description="NR LBD" evidence="11">
    <location>
        <begin position="182"/>
        <end position="442"/>
    </location>
</feature>
<dbReference type="AlphaFoldDB" id="A0A814IC20"/>